<dbReference type="AlphaFoldDB" id="A0A7C3WI10"/>
<proteinExistence type="predicted"/>
<evidence type="ECO:0000313" key="1">
    <source>
        <dbReference type="EMBL" id="HGB14870.1"/>
    </source>
</evidence>
<protein>
    <submittedName>
        <fullName evidence="1">Uncharacterized protein</fullName>
    </submittedName>
</protein>
<organism evidence="1">
    <name type="scientific">Desulfobacca acetoxidans</name>
    <dbReference type="NCBI Taxonomy" id="60893"/>
    <lineage>
        <taxon>Bacteria</taxon>
        <taxon>Pseudomonadati</taxon>
        <taxon>Thermodesulfobacteriota</taxon>
        <taxon>Desulfobaccia</taxon>
        <taxon>Desulfobaccales</taxon>
        <taxon>Desulfobaccaceae</taxon>
        <taxon>Desulfobacca</taxon>
    </lineage>
</organism>
<dbReference type="EMBL" id="DTHB01000044">
    <property type="protein sequence ID" value="HGB14870.1"/>
    <property type="molecule type" value="Genomic_DNA"/>
</dbReference>
<comment type="caution">
    <text evidence="1">The sequence shown here is derived from an EMBL/GenBank/DDBJ whole genome shotgun (WGS) entry which is preliminary data.</text>
</comment>
<reference evidence="1" key="1">
    <citation type="journal article" date="2020" name="mSystems">
        <title>Genome- and Community-Level Interaction Insights into Carbon Utilization and Element Cycling Functions of Hydrothermarchaeota in Hydrothermal Sediment.</title>
        <authorList>
            <person name="Zhou Z."/>
            <person name="Liu Y."/>
            <person name="Xu W."/>
            <person name="Pan J."/>
            <person name="Luo Z.H."/>
            <person name="Li M."/>
        </authorList>
    </citation>
    <scope>NUCLEOTIDE SEQUENCE [LARGE SCALE GENOMIC DNA]</scope>
    <source>
        <strain evidence="1">SpSt-776</strain>
    </source>
</reference>
<accession>A0A7C3WI10</accession>
<name>A0A7C3WI10_9BACT</name>
<gene>
    <name evidence="1" type="ORF">ENV62_06515</name>
</gene>
<sequence>MYTAGQNKEPSYVGQVDKHFDRREHTLDLLAEGLALVGDAWWCLYTASKDAGWFQADADDVREIERALWALEKKLQPIVDQYCGGCYEAL</sequence>